<dbReference type="AlphaFoldDB" id="C8ZHG7"/>
<organism evidence="1 2">
    <name type="scientific">Saccharomyces cerevisiae (strain Lalvin EC1118 / Prise de mousse)</name>
    <name type="common">Baker's yeast</name>
    <dbReference type="NCBI Taxonomy" id="643680"/>
    <lineage>
        <taxon>Eukaryota</taxon>
        <taxon>Fungi</taxon>
        <taxon>Dikarya</taxon>
        <taxon>Ascomycota</taxon>
        <taxon>Saccharomycotina</taxon>
        <taxon>Saccharomycetes</taxon>
        <taxon>Saccharomycetales</taxon>
        <taxon>Saccharomycetaceae</taxon>
        <taxon>Saccharomyces</taxon>
    </lineage>
</organism>
<gene>
    <name evidence="1" type="ORF">EC1118_1O4_0133g</name>
</gene>
<accession>C8ZHG7</accession>
<dbReference type="HOGENOM" id="CLU_2265825_0_0_1"/>
<proteinExistence type="predicted"/>
<name>C8ZHG7_YEAS8</name>
<evidence type="ECO:0000313" key="1">
    <source>
        <dbReference type="EMBL" id="CAY86142.1"/>
    </source>
</evidence>
<protein>
    <submittedName>
        <fullName evidence="1">EC1118_1O4_0133p</fullName>
    </submittedName>
</protein>
<reference evidence="1 2" key="1">
    <citation type="journal article" date="2009" name="Proc. Natl. Acad. Sci. U.S.A.">
        <title>Eukaryote-to-eukaryote gene transfer events revealed by the genome sequence of the wine yeast Saccharomyces cerevisiae EC1118.</title>
        <authorList>
            <person name="Novo M."/>
            <person name="Bigey F."/>
            <person name="Beyne E."/>
            <person name="Galeote V."/>
            <person name="Gavory F."/>
            <person name="Mallet S."/>
            <person name="Cambot B."/>
            <person name="Legras J.L."/>
            <person name="Wincker P."/>
            <person name="Casaregola S."/>
            <person name="Dequin S."/>
        </authorList>
    </citation>
    <scope>NUCLEOTIDE SEQUENCE [LARGE SCALE GENOMIC DNA]</scope>
    <source>
        <strain evidence="2">Lalvin EC1118 / Prise de mousse</strain>
    </source>
</reference>
<dbReference type="EMBL" id="FN394216">
    <property type="protein sequence ID" value="CAY86142.1"/>
    <property type="molecule type" value="Genomic_DNA"/>
</dbReference>
<dbReference type="Proteomes" id="UP000000286">
    <property type="component" value="Chromosome XV"/>
</dbReference>
<sequence length="106" mass="12219">MYQMIKNNCNNVNIYKYYLFSFKIYILPSNFKIWEAVSSMVSFKFLNLKPNNFLLFLLSRVAPRVLWVAPEPGFPTGILPFRTGKSSLRISRTSCIVNLASDTISL</sequence>
<evidence type="ECO:0000313" key="2">
    <source>
        <dbReference type="Proteomes" id="UP000000286"/>
    </source>
</evidence>